<dbReference type="InterPro" id="IPR031803">
    <property type="entry name" value="BAT_GAF/HTH-assoc"/>
</dbReference>
<evidence type="ECO:0000256" key="1">
    <source>
        <dbReference type="ARBA" id="ARBA00023015"/>
    </source>
</evidence>
<dbReference type="InterPro" id="IPR013324">
    <property type="entry name" value="RNA_pol_sigma_r3/r4-like"/>
</dbReference>
<dbReference type="PANTHER" id="PTHR34236">
    <property type="entry name" value="DIMETHYL SULFOXIDE REDUCTASE TRANSCRIPTIONAL ACTIVATOR"/>
    <property type="match status" value="1"/>
</dbReference>
<dbReference type="AlphaFoldDB" id="A0ABD5YXB7"/>
<feature type="domain" description="Bacterioopsin transcriptional activator GAF and HTH associated" evidence="4">
    <location>
        <begin position="5"/>
        <end position="117"/>
    </location>
</feature>
<evidence type="ECO:0000313" key="6">
    <source>
        <dbReference type="Proteomes" id="UP001596447"/>
    </source>
</evidence>
<gene>
    <name evidence="5" type="ORF">ACFQJ9_01825</name>
</gene>
<sequence>MVDVEIEQLKQSDTSISIYFWLSTRSNSPAASELSDHDVFHSVELLDSLDEESLYTARLHNDHESICVGITKAAVELESAQSTPNKWTFRLRAESAEQLSTFQAYCQENDFGVRLTRFPTQLQIFNSQEYNLTDKQHEALALAYTEGYFETPRKITLEELGELLGITQQAVIARLRYGEKNILENTIVHSVNSESNP</sequence>
<keyword evidence="1" id="KW-0805">Transcription regulation</keyword>
<dbReference type="RefSeq" id="WP_279530186.1">
    <property type="nucleotide sequence ID" value="NZ_CP122313.1"/>
</dbReference>
<dbReference type="EMBL" id="JBHTAR010000003">
    <property type="protein sequence ID" value="MFC7198238.1"/>
    <property type="molecule type" value="Genomic_DNA"/>
</dbReference>
<keyword evidence="2" id="KW-0804">Transcription</keyword>
<reference evidence="5 6" key="1">
    <citation type="journal article" date="2019" name="Int. J. Syst. Evol. Microbiol.">
        <title>The Global Catalogue of Microorganisms (GCM) 10K type strain sequencing project: providing services to taxonomists for standard genome sequencing and annotation.</title>
        <authorList>
            <consortium name="The Broad Institute Genomics Platform"/>
            <consortium name="The Broad Institute Genome Sequencing Center for Infectious Disease"/>
            <person name="Wu L."/>
            <person name="Ma J."/>
        </authorList>
    </citation>
    <scope>NUCLEOTIDE SEQUENCE [LARGE SCALE GENOMIC DNA]</scope>
    <source>
        <strain evidence="5 6">XZGYJ-43</strain>
    </source>
</reference>
<organism evidence="5 6">
    <name type="scientific">Halospeciosus flavus</name>
    <dbReference type="NCBI Taxonomy" id="3032283"/>
    <lineage>
        <taxon>Archaea</taxon>
        <taxon>Methanobacteriati</taxon>
        <taxon>Methanobacteriota</taxon>
        <taxon>Stenosarchaea group</taxon>
        <taxon>Halobacteria</taxon>
        <taxon>Halobacteriales</taxon>
        <taxon>Halobacteriaceae</taxon>
        <taxon>Halospeciosus</taxon>
    </lineage>
</organism>
<protein>
    <submittedName>
        <fullName evidence="5">Helix-turn-helix domain-containing protein</fullName>
    </submittedName>
</protein>
<dbReference type="Pfam" id="PF15915">
    <property type="entry name" value="BAT"/>
    <property type="match status" value="1"/>
</dbReference>
<feature type="domain" description="HTH bat-type" evidence="3">
    <location>
        <begin position="132"/>
        <end position="183"/>
    </location>
</feature>
<evidence type="ECO:0000259" key="4">
    <source>
        <dbReference type="Pfam" id="PF15915"/>
    </source>
</evidence>
<accession>A0ABD5YXB7</accession>
<comment type="caution">
    <text evidence="5">The sequence shown here is derived from an EMBL/GenBank/DDBJ whole genome shotgun (WGS) entry which is preliminary data.</text>
</comment>
<evidence type="ECO:0000259" key="3">
    <source>
        <dbReference type="Pfam" id="PF04967"/>
    </source>
</evidence>
<proteinExistence type="predicted"/>
<dbReference type="SUPFAM" id="SSF88659">
    <property type="entry name" value="Sigma3 and sigma4 domains of RNA polymerase sigma factors"/>
    <property type="match status" value="1"/>
</dbReference>
<dbReference type="Pfam" id="PF04967">
    <property type="entry name" value="HTH_10"/>
    <property type="match status" value="1"/>
</dbReference>
<dbReference type="PANTHER" id="PTHR34236:SF1">
    <property type="entry name" value="DIMETHYL SULFOXIDE REDUCTASE TRANSCRIPTIONAL ACTIVATOR"/>
    <property type="match status" value="1"/>
</dbReference>
<evidence type="ECO:0000256" key="2">
    <source>
        <dbReference type="ARBA" id="ARBA00023163"/>
    </source>
</evidence>
<name>A0ABD5YXB7_9EURY</name>
<evidence type="ECO:0000313" key="5">
    <source>
        <dbReference type="EMBL" id="MFC7198238.1"/>
    </source>
</evidence>
<dbReference type="InterPro" id="IPR007050">
    <property type="entry name" value="HTH_bacterioopsin"/>
</dbReference>
<keyword evidence="6" id="KW-1185">Reference proteome</keyword>
<dbReference type="Proteomes" id="UP001596447">
    <property type="component" value="Unassembled WGS sequence"/>
</dbReference>